<sequence>MKGVGYMKGYAALFFGVILITAFVLKEYTGPVAALFNATPWWMYFVLGGIILSGYRSYTAFYVDREEELKLIEEEGRVYMERIAERRAKIEN</sequence>
<dbReference type="EMBL" id="NOII01000010">
    <property type="protein sequence ID" value="OYD56837.1"/>
    <property type="molecule type" value="Genomic_DNA"/>
</dbReference>
<keyword evidence="1" id="KW-0812">Transmembrane</keyword>
<keyword evidence="1" id="KW-0472">Membrane</keyword>
<organism evidence="2 3">
    <name type="scientific">Fictibacillus aquaticus</name>
    <dbReference type="NCBI Taxonomy" id="2021314"/>
    <lineage>
        <taxon>Bacteria</taxon>
        <taxon>Bacillati</taxon>
        <taxon>Bacillota</taxon>
        <taxon>Bacilli</taxon>
        <taxon>Bacillales</taxon>
        <taxon>Fictibacillaceae</taxon>
        <taxon>Fictibacillus</taxon>
    </lineage>
</organism>
<evidence type="ECO:0000313" key="2">
    <source>
        <dbReference type="EMBL" id="OYD56837.1"/>
    </source>
</evidence>
<accession>A0A235F797</accession>
<keyword evidence="1" id="KW-1133">Transmembrane helix</keyword>
<proteinExistence type="predicted"/>
<dbReference type="OrthoDB" id="2454520at2"/>
<dbReference type="AlphaFoldDB" id="A0A235F797"/>
<protein>
    <submittedName>
        <fullName evidence="2">Uncharacterized protein</fullName>
    </submittedName>
</protein>
<reference evidence="2 3" key="1">
    <citation type="submission" date="2017-07" db="EMBL/GenBank/DDBJ databases">
        <title>Fictibacillus sp. nov. GDSW-R2A3 Genome sequencing and assembly.</title>
        <authorList>
            <person name="Mayilraj S."/>
        </authorList>
    </citation>
    <scope>NUCLEOTIDE SEQUENCE [LARGE SCALE GENOMIC DNA]</scope>
    <source>
        <strain evidence="2 3">GDSW-R2A3</strain>
    </source>
</reference>
<evidence type="ECO:0000313" key="3">
    <source>
        <dbReference type="Proteomes" id="UP000215059"/>
    </source>
</evidence>
<gene>
    <name evidence="2" type="ORF">CGZ90_14880</name>
</gene>
<feature type="transmembrane region" description="Helical" evidence="1">
    <location>
        <begin position="41"/>
        <end position="63"/>
    </location>
</feature>
<name>A0A235F797_9BACL</name>
<dbReference type="Proteomes" id="UP000215059">
    <property type="component" value="Unassembled WGS sequence"/>
</dbReference>
<dbReference type="InterPro" id="IPR025428">
    <property type="entry name" value="Spore_YhaL"/>
</dbReference>
<dbReference type="Pfam" id="PF14147">
    <property type="entry name" value="Spore_YhaL"/>
    <property type="match status" value="1"/>
</dbReference>
<feature type="transmembrane region" description="Helical" evidence="1">
    <location>
        <begin position="12"/>
        <end position="29"/>
    </location>
</feature>
<comment type="caution">
    <text evidence="2">The sequence shown here is derived from an EMBL/GenBank/DDBJ whole genome shotgun (WGS) entry which is preliminary data.</text>
</comment>
<evidence type="ECO:0000256" key="1">
    <source>
        <dbReference type="SAM" id="Phobius"/>
    </source>
</evidence>
<keyword evidence="3" id="KW-1185">Reference proteome</keyword>